<feature type="signal peptide" evidence="1">
    <location>
        <begin position="1"/>
        <end position="20"/>
    </location>
</feature>
<protein>
    <submittedName>
        <fullName evidence="2">Uncharacterized protein</fullName>
    </submittedName>
</protein>
<evidence type="ECO:0000256" key="1">
    <source>
        <dbReference type="SAM" id="SignalP"/>
    </source>
</evidence>
<comment type="caution">
    <text evidence="2">The sequence shown here is derived from an EMBL/GenBank/DDBJ whole genome shotgun (WGS) entry which is preliminary data.</text>
</comment>
<keyword evidence="1" id="KW-0732">Signal</keyword>
<reference evidence="2" key="1">
    <citation type="submission" date="2020-08" db="EMBL/GenBank/DDBJ databases">
        <title>Multicomponent nature underlies the extraordinary mechanical properties of spider dragline silk.</title>
        <authorList>
            <person name="Kono N."/>
            <person name="Nakamura H."/>
            <person name="Mori M."/>
            <person name="Yoshida Y."/>
            <person name="Ohtoshi R."/>
            <person name="Malay A.D."/>
            <person name="Moran D.A.P."/>
            <person name="Tomita M."/>
            <person name="Numata K."/>
            <person name="Arakawa K."/>
        </authorList>
    </citation>
    <scope>NUCLEOTIDE SEQUENCE</scope>
</reference>
<keyword evidence="3" id="KW-1185">Reference proteome</keyword>
<dbReference type="EMBL" id="BMAV01002242">
    <property type="protein sequence ID" value="GFY41034.1"/>
    <property type="molecule type" value="Genomic_DNA"/>
</dbReference>
<accession>A0A8X6WTJ1</accession>
<dbReference type="Proteomes" id="UP000886998">
    <property type="component" value="Unassembled WGS sequence"/>
</dbReference>
<evidence type="ECO:0000313" key="3">
    <source>
        <dbReference type="Proteomes" id="UP000886998"/>
    </source>
</evidence>
<gene>
    <name evidence="2" type="primary">NCL1_22277</name>
    <name evidence="2" type="ORF">TNIN_372041</name>
</gene>
<dbReference type="AlphaFoldDB" id="A0A8X6WTJ1"/>
<sequence>MNKLVCLALVCMLFYQCTDAGDECKEEIKKANEIMDAMVENGSVPECYNKYDLERFKTMDEEDEEEQEKMYEEFKEYLGTLSEDEITEFKNCMEDVGEMVMAKLKYQKNVLKRHGKWKRNTKMIGNKH</sequence>
<proteinExistence type="predicted"/>
<evidence type="ECO:0000313" key="2">
    <source>
        <dbReference type="EMBL" id="GFY41034.1"/>
    </source>
</evidence>
<dbReference type="OrthoDB" id="10434530at2759"/>
<name>A0A8X6WTJ1_9ARAC</name>
<feature type="chain" id="PRO_5036448430" evidence="1">
    <location>
        <begin position="21"/>
        <end position="128"/>
    </location>
</feature>
<organism evidence="2 3">
    <name type="scientific">Trichonephila inaurata madagascariensis</name>
    <dbReference type="NCBI Taxonomy" id="2747483"/>
    <lineage>
        <taxon>Eukaryota</taxon>
        <taxon>Metazoa</taxon>
        <taxon>Ecdysozoa</taxon>
        <taxon>Arthropoda</taxon>
        <taxon>Chelicerata</taxon>
        <taxon>Arachnida</taxon>
        <taxon>Araneae</taxon>
        <taxon>Araneomorphae</taxon>
        <taxon>Entelegynae</taxon>
        <taxon>Araneoidea</taxon>
        <taxon>Nephilidae</taxon>
        <taxon>Trichonephila</taxon>
        <taxon>Trichonephila inaurata</taxon>
    </lineage>
</organism>